<reference evidence="2" key="1">
    <citation type="submission" date="2020-05" db="EMBL/GenBank/DDBJ databases">
        <authorList>
            <person name="Chiriac C."/>
            <person name="Salcher M."/>
            <person name="Ghai R."/>
            <person name="Kavagutti S V."/>
        </authorList>
    </citation>
    <scope>NUCLEOTIDE SEQUENCE</scope>
</reference>
<evidence type="ECO:0000313" key="2">
    <source>
        <dbReference type="EMBL" id="CAB4241238.1"/>
    </source>
</evidence>
<dbReference type="Pfam" id="PF18925">
    <property type="entry name" value="DUF5675"/>
    <property type="match status" value="1"/>
</dbReference>
<accession>A0A6J5T8K7</accession>
<dbReference type="EMBL" id="LR797823">
    <property type="protein sequence ID" value="CAB4241238.1"/>
    <property type="molecule type" value="Genomic_DNA"/>
</dbReference>
<protein>
    <recommendedName>
        <fullName evidence="1">DUF5675 domain-containing protein</fullName>
    </recommendedName>
</protein>
<organism evidence="2">
    <name type="scientific">uncultured Caudovirales phage</name>
    <dbReference type="NCBI Taxonomy" id="2100421"/>
    <lineage>
        <taxon>Viruses</taxon>
        <taxon>Duplodnaviria</taxon>
        <taxon>Heunggongvirae</taxon>
        <taxon>Uroviricota</taxon>
        <taxon>Caudoviricetes</taxon>
        <taxon>Peduoviridae</taxon>
        <taxon>Maltschvirus</taxon>
        <taxon>Maltschvirus maltsch</taxon>
    </lineage>
</organism>
<evidence type="ECO:0000259" key="1">
    <source>
        <dbReference type="Pfam" id="PF18925"/>
    </source>
</evidence>
<sequence>MKIKITRFEYGTHYTIGHLYIDDVVQCFTLEDKVRELPNAPVAAWKIPGVTAIPTGEYKCLITPSTRFKRDMPLLCDVPGFAGIRMHTGNTPEDTEGCILLGTYWVGNDKITNSKVAFDKVFPKLQAALAKGDTITVEVS</sequence>
<proteinExistence type="predicted"/>
<feature type="domain" description="DUF5675" evidence="1">
    <location>
        <begin position="4"/>
        <end position="126"/>
    </location>
</feature>
<name>A0A6J5T8K7_9CAUD</name>
<gene>
    <name evidence="2" type="ORF">UFOVP67_13</name>
</gene>
<dbReference type="InterPro" id="IPR043732">
    <property type="entry name" value="DUF5675"/>
</dbReference>